<evidence type="ECO:0000313" key="2">
    <source>
        <dbReference type="Proteomes" id="UP000053923"/>
    </source>
</evidence>
<proteinExistence type="predicted"/>
<dbReference type="Proteomes" id="UP000053923">
    <property type="component" value="Unassembled WGS sequence"/>
</dbReference>
<accession>A0A124G7J4</accession>
<protein>
    <submittedName>
        <fullName evidence="1">Uncharacterized protein</fullName>
    </submittedName>
</protein>
<keyword evidence="2" id="KW-1185">Reference proteome</keyword>
<evidence type="ECO:0000313" key="1">
    <source>
        <dbReference type="EMBL" id="KUL23021.1"/>
    </source>
</evidence>
<gene>
    <name evidence="1" type="ORF">ADL12_40590</name>
</gene>
<comment type="caution">
    <text evidence="1">The sequence shown here is derived from an EMBL/GenBank/DDBJ whole genome shotgun (WGS) entry which is preliminary data.</text>
</comment>
<organism evidence="1 2">
    <name type="scientific">Streptomyces regalis</name>
    <dbReference type="NCBI Taxonomy" id="68262"/>
    <lineage>
        <taxon>Bacteria</taxon>
        <taxon>Bacillati</taxon>
        <taxon>Actinomycetota</taxon>
        <taxon>Actinomycetes</taxon>
        <taxon>Kitasatosporales</taxon>
        <taxon>Streptomycetaceae</taxon>
        <taxon>Streptomyces</taxon>
    </lineage>
</organism>
<reference evidence="2" key="1">
    <citation type="submission" date="2015-10" db="EMBL/GenBank/DDBJ databases">
        <authorList>
            <person name="Ju K.-S."/>
            <person name="Doroghazi J.R."/>
            <person name="Metcalf W.W."/>
        </authorList>
    </citation>
    <scope>NUCLEOTIDE SEQUENCE [LARGE SCALE GENOMIC DNA]</scope>
    <source>
        <strain evidence="2">NRRL 3151</strain>
    </source>
</reference>
<dbReference type="EMBL" id="LLZG01000390">
    <property type="protein sequence ID" value="KUL23021.1"/>
    <property type="molecule type" value="Genomic_DNA"/>
</dbReference>
<name>A0A124G7J4_9ACTN</name>
<dbReference type="AlphaFoldDB" id="A0A124G7J4"/>
<sequence length="63" mass="7380">MVWARRVSVRSGREVRDMAEDAEPDLRELITARRAEELQVASRTRSACRSRARYAFWRQAGRS</sequence>